<keyword evidence="3" id="KW-1133">Transmembrane helix</keyword>
<evidence type="ECO:0000256" key="3">
    <source>
        <dbReference type="SAM" id="Phobius"/>
    </source>
</evidence>
<feature type="DNA-binding region" description="H-T-H motif" evidence="2">
    <location>
        <begin position="45"/>
        <end position="64"/>
    </location>
</feature>
<dbReference type="EMBL" id="JBHSSI010000048">
    <property type="protein sequence ID" value="MFC6260948.1"/>
    <property type="molecule type" value="Genomic_DNA"/>
</dbReference>
<evidence type="ECO:0000256" key="2">
    <source>
        <dbReference type="PROSITE-ProRule" id="PRU00335"/>
    </source>
</evidence>
<accession>A0ABW1TJD7</accession>
<evidence type="ECO:0000259" key="4">
    <source>
        <dbReference type="PROSITE" id="PS50977"/>
    </source>
</evidence>
<comment type="caution">
    <text evidence="5">The sequence shown here is derived from an EMBL/GenBank/DDBJ whole genome shotgun (WGS) entry which is preliminary data.</text>
</comment>
<organism evidence="5 6">
    <name type="scientific">Levilactobacillus fujinensis</name>
    <dbReference type="NCBI Taxonomy" id="2486024"/>
    <lineage>
        <taxon>Bacteria</taxon>
        <taxon>Bacillati</taxon>
        <taxon>Bacillota</taxon>
        <taxon>Bacilli</taxon>
        <taxon>Lactobacillales</taxon>
        <taxon>Lactobacillaceae</taxon>
        <taxon>Levilactobacillus</taxon>
    </lineage>
</organism>
<dbReference type="PRINTS" id="PR00455">
    <property type="entry name" value="HTHTETR"/>
</dbReference>
<feature type="domain" description="HTH tetR-type" evidence="4">
    <location>
        <begin position="22"/>
        <end position="82"/>
    </location>
</feature>
<reference evidence="6" key="1">
    <citation type="journal article" date="2019" name="Int. J. Syst. Evol. Microbiol.">
        <title>The Global Catalogue of Microorganisms (GCM) 10K type strain sequencing project: providing services to taxonomists for standard genome sequencing and annotation.</title>
        <authorList>
            <consortium name="The Broad Institute Genomics Platform"/>
            <consortium name="The Broad Institute Genome Sequencing Center for Infectious Disease"/>
            <person name="Wu L."/>
            <person name="Ma J."/>
        </authorList>
    </citation>
    <scope>NUCLEOTIDE SEQUENCE [LARGE SCALE GENOMIC DNA]</scope>
    <source>
        <strain evidence="6">CCM 8908</strain>
    </source>
</reference>
<evidence type="ECO:0000313" key="6">
    <source>
        <dbReference type="Proteomes" id="UP001596283"/>
    </source>
</evidence>
<dbReference type="PANTHER" id="PTHR30055">
    <property type="entry name" value="HTH-TYPE TRANSCRIPTIONAL REGULATOR RUTR"/>
    <property type="match status" value="1"/>
</dbReference>
<feature type="transmembrane region" description="Helical" evidence="3">
    <location>
        <begin position="70"/>
        <end position="87"/>
    </location>
</feature>
<gene>
    <name evidence="5" type="ORF">ACFP1C_08360</name>
</gene>
<proteinExistence type="predicted"/>
<dbReference type="SUPFAM" id="SSF48498">
    <property type="entry name" value="Tetracyclin repressor-like, C-terminal domain"/>
    <property type="match status" value="1"/>
</dbReference>
<keyword evidence="3" id="KW-0812">Transmembrane</keyword>
<dbReference type="Pfam" id="PF00440">
    <property type="entry name" value="TetR_N"/>
    <property type="match status" value="1"/>
</dbReference>
<dbReference type="SUPFAM" id="SSF46689">
    <property type="entry name" value="Homeodomain-like"/>
    <property type="match status" value="1"/>
</dbReference>
<evidence type="ECO:0000313" key="5">
    <source>
        <dbReference type="EMBL" id="MFC6260948.1"/>
    </source>
</evidence>
<dbReference type="PANTHER" id="PTHR30055:SF222">
    <property type="entry name" value="REGULATORY PROTEIN"/>
    <property type="match status" value="1"/>
</dbReference>
<dbReference type="Gene3D" id="1.10.357.10">
    <property type="entry name" value="Tetracycline Repressor, domain 2"/>
    <property type="match status" value="1"/>
</dbReference>
<sequence length="214" mass="23975">MVKEMTIQDAFQSVMATRGDVPPKQQRVLAASLVLFAEQGFSNTTTKQIAARAGVAEGTVYRRYKTKDELLAAVLAPFVSGVLPSLIGDFANNIVKRDYLTRHDLIAAVIQDRLHFIQENRDVLQVLLTEFLVRSDVREQLIPQVMPLLQHNLYPVLDRLKTNGELIDWPDDRIAQFMIGTMMSQLVRGVLADEEVESVGPIMIAFIEKGLAPE</sequence>
<keyword evidence="1 2" id="KW-0238">DNA-binding</keyword>
<keyword evidence="3" id="KW-0472">Membrane</keyword>
<dbReference type="Proteomes" id="UP001596283">
    <property type="component" value="Unassembled WGS sequence"/>
</dbReference>
<evidence type="ECO:0000256" key="1">
    <source>
        <dbReference type="ARBA" id="ARBA00023125"/>
    </source>
</evidence>
<dbReference type="PROSITE" id="PS50977">
    <property type="entry name" value="HTH_TETR_2"/>
    <property type="match status" value="1"/>
</dbReference>
<dbReference type="RefSeq" id="WP_125686141.1">
    <property type="nucleotide sequence ID" value="NZ_JBHSSI010000048.1"/>
</dbReference>
<dbReference type="InterPro" id="IPR009057">
    <property type="entry name" value="Homeodomain-like_sf"/>
</dbReference>
<dbReference type="InterPro" id="IPR036271">
    <property type="entry name" value="Tet_transcr_reg_TetR-rel_C_sf"/>
</dbReference>
<dbReference type="InterPro" id="IPR050109">
    <property type="entry name" value="HTH-type_TetR-like_transc_reg"/>
</dbReference>
<dbReference type="InterPro" id="IPR001647">
    <property type="entry name" value="HTH_TetR"/>
</dbReference>
<keyword evidence="6" id="KW-1185">Reference proteome</keyword>
<name>A0ABW1TJD7_9LACO</name>
<protein>
    <submittedName>
        <fullName evidence="5">TetR/AcrR family transcriptional regulator</fullName>
    </submittedName>
</protein>